<evidence type="ECO:0000256" key="1">
    <source>
        <dbReference type="SAM" id="Phobius"/>
    </source>
</evidence>
<evidence type="ECO:0000313" key="3">
    <source>
        <dbReference type="Proteomes" id="UP000323621"/>
    </source>
</evidence>
<keyword evidence="1" id="KW-1133">Transmembrane helix</keyword>
<protein>
    <submittedName>
        <fullName evidence="2">Uncharacterized protein</fullName>
    </submittedName>
</protein>
<feature type="transmembrane region" description="Helical" evidence="1">
    <location>
        <begin position="103"/>
        <end position="122"/>
    </location>
</feature>
<name>A0ABY3MB64_9FLAO</name>
<comment type="caution">
    <text evidence="2">The sequence shown here is derived from an EMBL/GenBank/DDBJ whole genome shotgun (WGS) entry which is preliminary data.</text>
</comment>
<evidence type="ECO:0000313" key="2">
    <source>
        <dbReference type="EMBL" id="TYC13526.1"/>
    </source>
</evidence>
<keyword evidence="1" id="KW-0472">Membrane</keyword>
<feature type="transmembrane region" description="Helical" evidence="1">
    <location>
        <begin position="26"/>
        <end position="51"/>
    </location>
</feature>
<sequence length="125" mass="14227">MTVLEQFFFSVFSHFKGQFKQKANTIALVYISVLEIAIMFVLGCFFAAFLSQLNSDVMSSDKGWTLFVLIAIGIHFKNWIKYGGKKRKVMNAKFNRKKTAEHNIVLLLLLPFICLGFGLLLLQAV</sequence>
<keyword evidence="1" id="KW-0812">Transmembrane</keyword>
<accession>A0ABY3MB64</accession>
<dbReference type="EMBL" id="VSKN01000007">
    <property type="protein sequence ID" value="TYC13526.1"/>
    <property type="molecule type" value="Genomic_DNA"/>
</dbReference>
<keyword evidence="3" id="KW-1185">Reference proteome</keyword>
<organism evidence="2 3">
    <name type="scientific">Bizionia gelidisalsuginis</name>
    <dbReference type="NCBI Taxonomy" id="291188"/>
    <lineage>
        <taxon>Bacteria</taxon>
        <taxon>Pseudomonadati</taxon>
        <taxon>Bacteroidota</taxon>
        <taxon>Flavobacteriia</taxon>
        <taxon>Flavobacteriales</taxon>
        <taxon>Flavobacteriaceae</taxon>
        <taxon>Bizionia</taxon>
    </lineage>
</organism>
<dbReference type="Proteomes" id="UP000323621">
    <property type="component" value="Unassembled WGS sequence"/>
</dbReference>
<proteinExistence type="predicted"/>
<gene>
    <name evidence="2" type="ORF">ES677_07270</name>
</gene>
<feature type="transmembrane region" description="Helical" evidence="1">
    <location>
        <begin position="63"/>
        <end position="82"/>
    </location>
</feature>
<reference evidence="2 3" key="1">
    <citation type="submission" date="2019-08" db="EMBL/GenBank/DDBJ databases">
        <title>Genomes of Antarctic Bizionia species.</title>
        <authorList>
            <person name="Bowman J.P."/>
        </authorList>
    </citation>
    <scope>NUCLEOTIDE SEQUENCE [LARGE SCALE GENOMIC DNA]</scope>
    <source>
        <strain evidence="2 3">IC164</strain>
    </source>
</reference>
<dbReference type="RefSeq" id="WP_148380893.1">
    <property type="nucleotide sequence ID" value="NZ_VSKN01000007.1"/>
</dbReference>